<evidence type="ECO:0000313" key="2">
    <source>
        <dbReference type="Proteomes" id="UP001558613"/>
    </source>
</evidence>
<name>A0ABR3NJ66_9TELE</name>
<protein>
    <submittedName>
        <fullName evidence="1">Uncharacterized protein</fullName>
    </submittedName>
</protein>
<sequence length="155" mass="17871">MAFGSLDACSGFPFENYLGKLKRLVRSGKQPLTQVVKRLVEMSKSLLSVEASKPKFKRPNNAFILDEGKCYKAIEEREESDDSSCQMLLCKFFEKTEPLFREPCDSRILGCFKVQSRHAVMKLVPERQLTIKAIMVEKRDEMLFLAILHVHRIMP</sequence>
<accession>A0ABR3NJ66</accession>
<proteinExistence type="predicted"/>
<comment type="caution">
    <text evidence="1">The sequence shown here is derived from an EMBL/GenBank/DDBJ whole genome shotgun (WGS) entry which is preliminary data.</text>
</comment>
<evidence type="ECO:0000313" key="1">
    <source>
        <dbReference type="EMBL" id="KAL1277038.1"/>
    </source>
</evidence>
<dbReference type="EMBL" id="JAYMGO010000003">
    <property type="protein sequence ID" value="KAL1277038.1"/>
    <property type="molecule type" value="Genomic_DNA"/>
</dbReference>
<organism evidence="1 2">
    <name type="scientific">Cirrhinus molitorella</name>
    <name type="common">mud carp</name>
    <dbReference type="NCBI Taxonomy" id="172907"/>
    <lineage>
        <taxon>Eukaryota</taxon>
        <taxon>Metazoa</taxon>
        <taxon>Chordata</taxon>
        <taxon>Craniata</taxon>
        <taxon>Vertebrata</taxon>
        <taxon>Euteleostomi</taxon>
        <taxon>Actinopterygii</taxon>
        <taxon>Neopterygii</taxon>
        <taxon>Teleostei</taxon>
        <taxon>Ostariophysi</taxon>
        <taxon>Cypriniformes</taxon>
        <taxon>Cyprinidae</taxon>
        <taxon>Labeoninae</taxon>
        <taxon>Labeonini</taxon>
        <taxon>Cirrhinus</taxon>
    </lineage>
</organism>
<reference evidence="1 2" key="1">
    <citation type="submission" date="2023-09" db="EMBL/GenBank/DDBJ databases">
        <authorList>
            <person name="Wang M."/>
        </authorList>
    </citation>
    <scope>NUCLEOTIDE SEQUENCE [LARGE SCALE GENOMIC DNA]</scope>
    <source>
        <strain evidence="1">GT-2023</strain>
        <tissue evidence="1">Liver</tissue>
    </source>
</reference>
<dbReference type="Proteomes" id="UP001558613">
    <property type="component" value="Unassembled WGS sequence"/>
</dbReference>
<keyword evidence="2" id="KW-1185">Reference proteome</keyword>
<gene>
    <name evidence="1" type="ORF">QQF64_023711</name>
</gene>